<dbReference type="GO" id="GO:0019441">
    <property type="term" value="P:L-tryptophan catabolic process to kynurenine"/>
    <property type="evidence" value="ECO:0007669"/>
    <property type="project" value="TreeGrafter"/>
</dbReference>
<dbReference type="InterPro" id="IPR015422">
    <property type="entry name" value="PyrdxlP-dep_Trfase_small"/>
</dbReference>
<dbReference type="FunFam" id="3.40.640.10:FF:000031">
    <property type="entry name" value="Kynureninase"/>
    <property type="match status" value="1"/>
</dbReference>
<dbReference type="GO" id="GO:0034354">
    <property type="term" value="P:'de novo' NAD+ biosynthetic process from L-tryptophan"/>
    <property type="evidence" value="ECO:0007669"/>
    <property type="project" value="UniProtKB-UniRule"/>
</dbReference>
<dbReference type="SUPFAM" id="SSF53383">
    <property type="entry name" value="PLP-dependent transferases"/>
    <property type="match status" value="1"/>
</dbReference>
<evidence type="ECO:0000256" key="5">
    <source>
        <dbReference type="PIRNR" id="PIRNR038800"/>
    </source>
</evidence>
<feature type="binding site" evidence="4">
    <location>
        <position position="310"/>
    </location>
    <ligand>
        <name>pyridoxal 5'-phosphate</name>
        <dbReference type="ChEBI" id="CHEBI:597326"/>
    </ligand>
</feature>
<proteinExistence type="inferred from homology"/>
<comment type="similarity">
    <text evidence="4 5">Belongs to the kynureninase family.</text>
</comment>
<dbReference type="GO" id="GO:0097053">
    <property type="term" value="P:L-kynurenine catabolic process"/>
    <property type="evidence" value="ECO:0007669"/>
    <property type="project" value="UniProtKB-UniRule"/>
</dbReference>
<dbReference type="PANTHER" id="PTHR14084">
    <property type="entry name" value="KYNURENINASE"/>
    <property type="match status" value="1"/>
</dbReference>
<sequence length="461" mass="52987">MNNDFHGPGQQSSPQDILNHLSKKWNVSITSEEFARKLDENDSLRNLRDEFYLPKLGSLPKVDKSRTDLQSDCIYLCGHSLGLQPKRVRTFIDTWLKDWADLGVYGHTYGTNPFAYCDYPCIPTLKKLLGAEDNEVGVMNQLTTNIHFMMVSFYRPTSERFKILYEERAFPSDEYAFRSQIRYHGYKTEEAVLTIKSRENEDYIRTEDILELLEQQGQSIALVFLSGVQYFTGQLFDIETITRTAQQYGCVVGWDLAHAVGNIPLKLHDWNVDFATFCSYKYLNSGAGCVGGIFVHSNHFNKEYPKFDGWWGNQDETRFQMNTEIVRGLGANGFRISNPSIHQCATLAASLQIFEEAGIENLRTKSKLLTQYLEYLIEHEMNPSSTHFKIDILTPTDPEQRGAQLSFRIIGVDVRQLFTELERSGVCLDVRGNVIRVAPIPLYNSFMDVYRFVLLLQTIKF</sequence>
<feature type="binding site" evidence="4">
    <location>
        <position position="338"/>
    </location>
    <ligand>
        <name>pyridoxal 5'-phosphate</name>
        <dbReference type="ChEBI" id="CHEBI:597326"/>
    </ligand>
</feature>
<evidence type="ECO:0000256" key="4">
    <source>
        <dbReference type="HAMAP-Rule" id="MF_03017"/>
    </source>
</evidence>
<dbReference type="EMBL" id="CAJNOL010000016">
    <property type="protein sequence ID" value="CAF0747440.1"/>
    <property type="molecule type" value="Genomic_DNA"/>
</dbReference>
<comment type="pathway">
    <text evidence="4 5">Amino-acid degradation; L-kynurenine degradation; L-alanine and anthranilate from L-kynurenine: step 1/1.</text>
</comment>
<evidence type="ECO:0000313" key="7">
    <source>
        <dbReference type="EMBL" id="CAF0747440.1"/>
    </source>
</evidence>
<dbReference type="InterPro" id="IPR015424">
    <property type="entry name" value="PyrdxlP-dep_Trfase"/>
</dbReference>
<feature type="binding site" evidence="4">
    <location>
        <position position="143"/>
    </location>
    <ligand>
        <name>pyridoxal 5'-phosphate</name>
        <dbReference type="ChEBI" id="CHEBI:597326"/>
    </ligand>
</feature>
<dbReference type="HAMAP" id="MF_01970">
    <property type="entry name" value="Kynureninase"/>
    <property type="match status" value="1"/>
</dbReference>
<dbReference type="InterPro" id="IPR015421">
    <property type="entry name" value="PyrdxlP-dep_Trfase_major"/>
</dbReference>
<comment type="function">
    <text evidence="4 5">Catalyzes the cleavage of L-kynurenine (L-Kyn) and L-3-hydroxykynurenine (L-3OHKyn) into anthranilic acid (AA) and 3-hydroxyanthranilic acid (3-OHAA), respectively.</text>
</comment>
<comment type="pathway">
    <text evidence="4 5">Cofactor biosynthesis; NAD(+) biosynthesis; quinolinate from L-kynurenine: step 2/3.</text>
</comment>
<comment type="catalytic activity">
    <reaction evidence="4 5">
        <text>L-kynurenine + H2O = anthranilate + L-alanine + H(+)</text>
        <dbReference type="Rhea" id="RHEA:16813"/>
        <dbReference type="ChEBI" id="CHEBI:15377"/>
        <dbReference type="ChEBI" id="CHEBI:15378"/>
        <dbReference type="ChEBI" id="CHEBI:16567"/>
        <dbReference type="ChEBI" id="CHEBI:57959"/>
        <dbReference type="ChEBI" id="CHEBI:57972"/>
        <dbReference type="EC" id="3.7.1.3"/>
    </reaction>
</comment>
<dbReference type="Gene3D" id="3.40.640.10">
    <property type="entry name" value="Type I PLP-dependent aspartate aminotransferase-like (Major domain)"/>
    <property type="match status" value="1"/>
</dbReference>
<keyword evidence="1 4" id="KW-0662">Pyridine nucleotide biosynthesis</keyword>
<comment type="catalytic activity">
    <reaction evidence="5">
        <text>3-hydroxy-L-kynurenine + H2O = 3-hydroxyanthranilate + L-alanine + H(+)</text>
        <dbReference type="Rhea" id="RHEA:25143"/>
        <dbReference type="ChEBI" id="CHEBI:15377"/>
        <dbReference type="ChEBI" id="CHEBI:15378"/>
        <dbReference type="ChEBI" id="CHEBI:36559"/>
        <dbReference type="ChEBI" id="CHEBI:57972"/>
        <dbReference type="ChEBI" id="CHEBI:58125"/>
        <dbReference type="EC" id="3.7.1.3"/>
    </reaction>
</comment>
<keyword evidence="4 5" id="KW-0963">Cytoplasm</keyword>
<feature type="binding site" evidence="4">
    <location>
        <position position="258"/>
    </location>
    <ligand>
        <name>pyridoxal 5'-phosphate</name>
        <dbReference type="ChEBI" id="CHEBI:597326"/>
    </ligand>
</feature>
<organism evidence="6 8">
    <name type="scientific">Rotaria sordida</name>
    <dbReference type="NCBI Taxonomy" id="392033"/>
    <lineage>
        <taxon>Eukaryota</taxon>
        <taxon>Metazoa</taxon>
        <taxon>Spiralia</taxon>
        <taxon>Gnathifera</taxon>
        <taxon>Rotifera</taxon>
        <taxon>Eurotatoria</taxon>
        <taxon>Bdelloidea</taxon>
        <taxon>Philodinida</taxon>
        <taxon>Philodinidae</taxon>
        <taxon>Rotaria</taxon>
    </lineage>
</organism>
<evidence type="ECO:0000256" key="1">
    <source>
        <dbReference type="ARBA" id="ARBA00022642"/>
    </source>
</evidence>
<reference evidence="6" key="1">
    <citation type="submission" date="2021-02" db="EMBL/GenBank/DDBJ databases">
        <authorList>
            <person name="Nowell W R."/>
        </authorList>
    </citation>
    <scope>NUCLEOTIDE SEQUENCE</scope>
</reference>
<dbReference type="Proteomes" id="UP000663870">
    <property type="component" value="Unassembled WGS sequence"/>
</dbReference>
<feature type="binding site" evidence="4">
    <location>
        <position position="280"/>
    </location>
    <ligand>
        <name>pyridoxal 5'-phosphate</name>
        <dbReference type="ChEBI" id="CHEBI:597326"/>
    </ligand>
</feature>
<keyword evidence="3 4" id="KW-0663">Pyridoxal phosphate</keyword>
<feature type="binding site" evidence="4">
    <location>
        <position position="226"/>
    </location>
    <ligand>
        <name>pyridoxal 5'-phosphate</name>
        <dbReference type="ChEBI" id="CHEBI:597326"/>
    </ligand>
</feature>
<dbReference type="GO" id="GO:0030429">
    <property type="term" value="F:kynureninase activity"/>
    <property type="evidence" value="ECO:0007669"/>
    <property type="project" value="UniProtKB-UniRule"/>
</dbReference>
<dbReference type="Proteomes" id="UP000663854">
    <property type="component" value="Unassembled WGS sequence"/>
</dbReference>
<evidence type="ECO:0000313" key="6">
    <source>
        <dbReference type="EMBL" id="CAF0725231.1"/>
    </source>
</evidence>
<dbReference type="GO" id="GO:0005737">
    <property type="term" value="C:cytoplasm"/>
    <property type="evidence" value="ECO:0007669"/>
    <property type="project" value="UniProtKB-SubCell"/>
</dbReference>
<dbReference type="GO" id="GO:0043420">
    <property type="term" value="P:anthranilate metabolic process"/>
    <property type="evidence" value="ECO:0007669"/>
    <property type="project" value="UniProtKB-UniRule"/>
</dbReference>
<dbReference type="GO" id="GO:0019805">
    <property type="term" value="P:quinolinate biosynthetic process"/>
    <property type="evidence" value="ECO:0007669"/>
    <property type="project" value="UniProtKB-UniRule"/>
</dbReference>
<feature type="binding site" evidence="4">
    <location>
        <begin position="170"/>
        <end position="173"/>
    </location>
    <ligand>
        <name>pyridoxal 5'-phosphate</name>
        <dbReference type="ChEBI" id="CHEBI:597326"/>
    </ligand>
</feature>
<evidence type="ECO:0000313" key="9">
    <source>
        <dbReference type="Proteomes" id="UP000663870"/>
    </source>
</evidence>
<evidence type="ECO:0000256" key="3">
    <source>
        <dbReference type="ARBA" id="ARBA00022898"/>
    </source>
</evidence>
<comment type="subunit">
    <text evidence="4 5">Homodimer.</text>
</comment>
<keyword evidence="9" id="KW-1185">Reference proteome</keyword>
<comment type="subcellular location">
    <subcellularLocation>
        <location evidence="4 5">Cytoplasm</location>
    </subcellularLocation>
</comment>
<dbReference type="EC" id="3.7.1.3" evidence="4 5"/>
<keyword evidence="2 4" id="KW-0378">Hydrolase</keyword>
<comment type="cofactor">
    <cofactor evidence="4 5">
        <name>pyridoxal 5'-phosphate</name>
        <dbReference type="ChEBI" id="CHEBI:597326"/>
    </cofactor>
</comment>
<feature type="binding site" evidence="4">
    <location>
        <position position="255"/>
    </location>
    <ligand>
        <name>pyridoxal 5'-phosphate</name>
        <dbReference type="ChEBI" id="CHEBI:597326"/>
    </ligand>
</feature>
<accession>A0A813MR51</accession>
<name>A0A813MR51_9BILA</name>
<dbReference type="NCBIfam" id="TIGR01814">
    <property type="entry name" value="kynureninase"/>
    <property type="match status" value="1"/>
</dbReference>
<protein>
    <recommendedName>
        <fullName evidence="4 5">Kynureninase</fullName>
        <ecNumber evidence="4 5">3.7.1.3</ecNumber>
    </recommendedName>
    <alternativeName>
        <fullName evidence="4">L-kynurenine hydrolase</fullName>
    </alternativeName>
</protein>
<dbReference type="UniPathway" id="UPA00334">
    <property type="reaction ID" value="UER00455"/>
</dbReference>
<dbReference type="PANTHER" id="PTHR14084:SF0">
    <property type="entry name" value="KYNURENINASE"/>
    <property type="match status" value="1"/>
</dbReference>
<dbReference type="InterPro" id="IPR010111">
    <property type="entry name" value="Kynureninase"/>
</dbReference>
<dbReference type="GO" id="GO:0030170">
    <property type="term" value="F:pyridoxal phosphate binding"/>
    <property type="evidence" value="ECO:0007669"/>
    <property type="project" value="UniProtKB-UniRule"/>
</dbReference>
<comment type="caution">
    <text evidence="6">The sequence shown here is derived from an EMBL/GenBank/DDBJ whole genome shotgun (WGS) entry which is preliminary data.</text>
</comment>
<feature type="modified residue" description="N6-(pyridoxal phosphate)lysine" evidence="4">
    <location>
        <position position="281"/>
    </location>
</feature>
<dbReference type="PIRSF" id="PIRSF038800">
    <property type="entry name" value="KYNU"/>
    <property type="match status" value="1"/>
</dbReference>
<dbReference type="UniPathway" id="UPA00253">
    <property type="reaction ID" value="UER00329"/>
</dbReference>
<dbReference type="AlphaFoldDB" id="A0A813MR51"/>
<evidence type="ECO:0000256" key="2">
    <source>
        <dbReference type="ARBA" id="ARBA00022801"/>
    </source>
</evidence>
<evidence type="ECO:0000313" key="8">
    <source>
        <dbReference type="Proteomes" id="UP000663854"/>
    </source>
</evidence>
<dbReference type="EMBL" id="CAJNOH010000002">
    <property type="protein sequence ID" value="CAF0725231.1"/>
    <property type="molecule type" value="Genomic_DNA"/>
</dbReference>
<gene>
    <name evidence="4" type="primary">KYNU</name>
    <name evidence="7" type="ORF">JXQ802_LOCUS1487</name>
    <name evidence="6" type="ORF">PYM288_LOCUS514</name>
</gene>
<dbReference type="Gene3D" id="3.90.1150.10">
    <property type="entry name" value="Aspartate Aminotransferase, domain 1"/>
    <property type="match status" value="1"/>
</dbReference>
<dbReference type="Pfam" id="PF22580">
    <property type="entry name" value="KYNU_C"/>
    <property type="match status" value="1"/>
</dbReference>
<feature type="binding site" evidence="4">
    <location>
        <position position="142"/>
    </location>
    <ligand>
        <name>pyridoxal 5'-phosphate</name>
        <dbReference type="ChEBI" id="CHEBI:597326"/>
    </ligand>
</feature>